<gene>
    <name evidence="2" type="ORF">OTU49_002477</name>
</gene>
<feature type="transmembrane region" description="Helical" evidence="1">
    <location>
        <begin position="46"/>
        <end position="63"/>
    </location>
</feature>
<accession>A0AAW0XKY9</accession>
<protein>
    <submittedName>
        <fullName evidence="2">Uncharacterized protein</fullName>
    </submittedName>
</protein>
<organism evidence="2 3">
    <name type="scientific">Cherax quadricarinatus</name>
    <name type="common">Australian red claw crayfish</name>
    <dbReference type="NCBI Taxonomy" id="27406"/>
    <lineage>
        <taxon>Eukaryota</taxon>
        <taxon>Metazoa</taxon>
        <taxon>Ecdysozoa</taxon>
        <taxon>Arthropoda</taxon>
        <taxon>Crustacea</taxon>
        <taxon>Multicrustacea</taxon>
        <taxon>Malacostraca</taxon>
        <taxon>Eumalacostraca</taxon>
        <taxon>Eucarida</taxon>
        <taxon>Decapoda</taxon>
        <taxon>Pleocyemata</taxon>
        <taxon>Astacidea</taxon>
        <taxon>Parastacoidea</taxon>
        <taxon>Parastacidae</taxon>
        <taxon>Cherax</taxon>
    </lineage>
</organism>
<keyword evidence="1" id="KW-0472">Membrane</keyword>
<dbReference type="AlphaFoldDB" id="A0AAW0XKY9"/>
<evidence type="ECO:0000313" key="3">
    <source>
        <dbReference type="Proteomes" id="UP001445076"/>
    </source>
</evidence>
<dbReference type="EMBL" id="JARKIK010000031">
    <property type="protein sequence ID" value="KAK8741069.1"/>
    <property type="molecule type" value="Genomic_DNA"/>
</dbReference>
<comment type="caution">
    <text evidence="2">The sequence shown here is derived from an EMBL/GenBank/DDBJ whole genome shotgun (WGS) entry which is preliminary data.</text>
</comment>
<name>A0AAW0XKY9_CHEQU</name>
<keyword evidence="1" id="KW-1133">Transmembrane helix</keyword>
<proteinExistence type="predicted"/>
<evidence type="ECO:0000313" key="2">
    <source>
        <dbReference type="EMBL" id="KAK8741069.1"/>
    </source>
</evidence>
<evidence type="ECO:0000256" key="1">
    <source>
        <dbReference type="SAM" id="Phobius"/>
    </source>
</evidence>
<reference evidence="2 3" key="1">
    <citation type="journal article" date="2024" name="BMC Genomics">
        <title>Genome assembly of redclaw crayfish (Cherax quadricarinatus) provides insights into its immune adaptation and hypoxia tolerance.</title>
        <authorList>
            <person name="Liu Z."/>
            <person name="Zheng J."/>
            <person name="Li H."/>
            <person name="Fang K."/>
            <person name="Wang S."/>
            <person name="He J."/>
            <person name="Zhou D."/>
            <person name="Weng S."/>
            <person name="Chi M."/>
            <person name="Gu Z."/>
            <person name="He J."/>
            <person name="Li F."/>
            <person name="Wang M."/>
        </authorList>
    </citation>
    <scope>NUCLEOTIDE SEQUENCE [LARGE SCALE GENOMIC DNA]</scope>
    <source>
        <strain evidence="2">ZL_2023a</strain>
    </source>
</reference>
<dbReference type="Proteomes" id="UP001445076">
    <property type="component" value="Unassembled WGS sequence"/>
</dbReference>
<feature type="non-terminal residue" evidence="2">
    <location>
        <position position="1"/>
    </location>
</feature>
<keyword evidence="3" id="KW-1185">Reference proteome</keyword>
<sequence>ILSTGYTKCIGMVISRVSPQVFSTAWLPTRGDILRMSQFFHLKQNLLSLFVALIYVLFWNKALHGVQGSRNDLDFLQTLQVYPDKEIMNAAVITFACHL</sequence>
<keyword evidence="1" id="KW-0812">Transmembrane</keyword>